<comment type="caution">
    <text evidence="2">The sequence shown here is derived from an EMBL/GenBank/DDBJ whole genome shotgun (WGS) entry which is preliminary data.</text>
</comment>
<dbReference type="InterPro" id="IPR032466">
    <property type="entry name" value="Metal_Hydrolase"/>
</dbReference>
<dbReference type="AlphaFoldDB" id="A0A4S9L6N6"/>
<dbReference type="EMBL" id="QZBD01000221">
    <property type="protein sequence ID" value="THY24094.1"/>
    <property type="molecule type" value="Genomic_DNA"/>
</dbReference>
<proteinExistence type="inferred from homology"/>
<dbReference type="Gene3D" id="3.20.20.140">
    <property type="entry name" value="Metal-dependent hydrolases"/>
    <property type="match status" value="1"/>
</dbReference>
<gene>
    <name evidence="2" type="ORF">D6D01_05682</name>
</gene>
<dbReference type="Proteomes" id="UP000306584">
    <property type="component" value="Unassembled WGS sequence"/>
</dbReference>
<evidence type="ECO:0008006" key="4">
    <source>
        <dbReference type="Google" id="ProtNLM"/>
    </source>
</evidence>
<reference evidence="2 3" key="1">
    <citation type="submission" date="2018-10" db="EMBL/GenBank/DDBJ databases">
        <title>Fifty Aureobasidium pullulans genomes reveal a recombining polyextremotolerant generalist.</title>
        <authorList>
            <person name="Gostincar C."/>
            <person name="Turk M."/>
            <person name="Zajc J."/>
            <person name="Gunde-Cimerman N."/>
        </authorList>
    </citation>
    <scope>NUCLEOTIDE SEQUENCE [LARGE SCALE GENOMIC DNA]</scope>
    <source>
        <strain evidence="2 3">EXF-6604</strain>
    </source>
</reference>
<comment type="similarity">
    <text evidence="1">Belongs to the metallo-dependent hydrolases superfamily. Hydantoinase/dihydropyrimidinase family.</text>
</comment>
<dbReference type="SUPFAM" id="SSF51556">
    <property type="entry name" value="Metallo-dependent hydrolases"/>
    <property type="match status" value="1"/>
</dbReference>
<name>A0A4S9L6N6_AURPU</name>
<dbReference type="PANTHER" id="PTHR11647:SF1">
    <property type="entry name" value="COLLAPSIN RESPONSE MEDIATOR PROTEIN"/>
    <property type="match status" value="1"/>
</dbReference>
<accession>A0A4S9L6N6</accession>
<protein>
    <recommendedName>
        <fullName evidence="4">Amidohydrolase-related domain-containing protein</fullName>
    </recommendedName>
</protein>
<dbReference type="InterPro" id="IPR050378">
    <property type="entry name" value="Metallo-dep_Hydrolases_sf"/>
</dbReference>
<dbReference type="PANTHER" id="PTHR11647">
    <property type="entry name" value="HYDRANTOINASE/DIHYDROPYRIMIDINASE FAMILY MEMBER"/>
    <property type="match status" value="1"/>
</dbReference>
<dbReference type="FunFam" id="3.20.20.140:FF:000174">
    <property type="entry name" value="Dihydropyrimidinase-related protein 2"/>
    <property type="match status" value="1"/>
</dbReference>
<sequence length="333" mass="37686">MIRGARGLGGECADNFETGSRSAAAGGTTTIITFATQTRDEEDRSLIKVVEAYNARAEATGSYIDYGFHVIIVRNDPEILEHELPVLVRDWGVTSCKLFMTYESQRLTDTQLLDVMLASQKNGITTVYNLHNRNEYELTRHQMIHAENGDMIQWLTEKLEDKGMVAPYYHALSRPPIVEMEATNRAIALAGLIENPILFVHIGSPGMPIYAETCPQYLNLTYEDLVSVHFRRLKWSLTRGSNGSTPRLASRTVSTSVLHRHLLEHLIMMSCTCRLCSVYAAYAYKFTDLHLQVVCTMAPSPSSRRTTVLSDMITRMVSPLEYWKILLDRTQTW</sequence>
<evidence type="ECO:0000313" key="3">
    <source>
        <dbReference type="Proteomes" id="UP000306584"/>
    </source>
</evidence>
<evidence type="ECO:0000313" key="2">
    <source>
        <dbReference type="EMBL" id="THY24094.1"/>
    </source>
</evidence>
<evidence type="ECO:0000256" key="1">
    <source>
        <dbReference type="ARBA" id="ARBA00008829"/>
    </source>
</evidence>
<organism evidence="2 3">
    <name type="scientific">Aureobasidium pullulans</name>
    <name type="common">Black yeast</name>
    <name type="synonym">Pullularia pullulans</name>
    <dbReference type="NCBI Taxonomy" id="5580"/>
    <lineage>
        <taxon>Eukaryota</taxon>
        <taxon>Fungi</taxon>
        <taxon>Dikarya</taxon>
        <taxon>Ascomycota</taxon>
        <taxon>Pezizomycotina</taxon>
        <taxon>Dothideomycetes</taxon>
        <taxon>Dothideomycetidae</taxon>
        <taxon>Dothideales</taxon>
        <taxon>Saccotheciaceae</taxon>
        <taxon>Aureobasidium</taxon>
    </lineage>
</organism>